<dbReference type="Pfam" id="PF18329">
    <property type="entry name" value="SGBP_B_XBD"/>
    <property type="match status" value="1"/>
</dbReference>
<dbReference type="EMBL" id="PYVU01000092">
    <property type="protein sequence ID" value="PTB95703.1"/>
    <property type="molecule type" value="Genomic_DNA"/>
</dbReference>
<dbReference type="AlphaFoldDB" id="A0A2T4DPF6"/>
<reference evidence="2 3" key="1">
    <citation type="submission" date="2018-03" db="EMBL/GenBank/DDBJ databases">
        <title>Cross-interface Injection: A General Nanoliter Liquid Handling Method Applied to Single Cells Genome Amplification Automated Nanoliter Liquid Handling Applied to Single Cell Multiple Displacement Amplification.</title>
        <authorList>
            <person name="Yun J."/>
            <person name="Xu P."/>
            <person name="Xu J."/>
            <person name="Dai X."/>
            <person name="Wang Y."/>
            <person name="Zheng X."/>
            <person name="Cao C."/>
            <person name="Yi Q."/>
            <person name="Zhu Y."/>
            <person name="Wang L."/>
            <person name="Dong Z."/>
            <person name="Huang Y."/>
            <person name="Huang L."/>
            <person name="Du W."/>
        </authorList>
    </citation>
    <scope>NUCLEOTIDE SEQUENCE [LARGE SCALE GENOMIC DNA]</scope>
    <source>
        <strain evidence="2 3">Z-D1-2</strain>
    </source>
</reference>
<dbReference type="InterPro" id="IPR040475">
    <property type="entry name" value="SGBP_B_XBD"/>
</dbReference>
<evidence type="ECO:0000313" key="3">
    <source>
        <dbReference type="Proteomes" id="UP000240608"/>
    </source>
</evidence>
<name>A0A2T4DPF6_9BACT</name>
<accession>A0A2T4DPF6</accession>
<sequence>TVPFTDFYLFEDDDEEFTFEDVLTLRETADYANFGIFFNNTDVNLGNVTRGSSEVIFPAFETSVDVYTDNWRIVSLEVPTITDFPEEDLEN</sequence>
<dbReference type="GO" id="GO:0030247">
    <property type="term" value="F:polysaccharide binding"/>
    <property type="evidence" value="ECO:0007669"/>
    <property type="project" value="InterPro"/>
</dbReference>
<dbReference type="Proteomes" id="UP000240608">
    <property type="component" value="Unassembled WGS sequence"/>
</dbReference>
<protein>
    <recommendedName>
        <fullName evidence="1">Surface glycan-binding protein B xyloglucan binding domain-containing protein</fullName>
    </recommendedName>
</protein>
<proteinExistence type="predicted"/>
<evidence type="ECO:0000313" key="2">
    <source>
        <dbReference type="EMBL" id="PTB95703.1"/>
    </source>
</evidence>
<evidence type="ECO:0000259" key="1">
    <source>
        <dbReference type="Pfam" id="PF18329"/>
    </source>
</evidence>
<feature type="domain" description="Surface glycan-binding protein B xyloglucan binding" evidence="1">
    <location>
        <begin position="1"/>
        <end position="74"/>
    </location>
</feature>
<gene>
    <name evidence="2" type="ORF">C9994_10540</name>
</gene>
<organism evidence="2 3">
    <name type="scientific">Marivirga lumbricoides</name>
    <dbReference type="NCBI Taxonomy" id="1046115"/>
    <lineage>
        <taxon>Bacteria</taxon>
        <taxon>Pseudomonadati</taxon>
        <taxon>Bacteroidota</taxon>
        <taxon>Cytophagia</taxon>
        <taxon>Cytophagales</taxon>
        <taxon>Marivirgaceae</taxon>
        <taxon>Marivirga</taxon>
    </lineage>
</organism>
<comment type="caution">
    <text evidence="2">The sequence shown here is derived from an EMBL/GenBank/DDBJ whole genome shotgun (WGS) entry which is preliminary data.</text>
</comment>
<feature type="non-terminal residue" evidence="2">
    <location>
        <position position="1"/>
    </location>
</feature>